<dbReference type="Proteomes" id="UP000887566">
    <property type="component" value="Unplaced"/>
</dbReference>
<evidence type="ECO:0000256" key="1">
    <source>
        <dbReference type="ARBA" id="ARBA00004167"/>
    </source>
</evidence>
<feature type="compositionally biased region" description="Basic and acidic residues" evidence="6">
    <location>
        <begin position="95"/>
        <end position="113"/>
    </location>
</feature>
<evidence type="ECO:0000256" key="7">
    <source>
        <dbReference type="SAM" id="Phobius"/>
    </source>
</evidence>
<keyword evidence="2 7" id="KW-0812">Transmembrane</keyword>
<evidence type="ECO:0000256" key="4">
    <source>
        <dbReference type="ARBA" id="ARBA00023054"/>
    </source>
</evidence>
<dbReference type="Pfam" id="PF06916">
    <property type="entry name" value="FAM210A-B_dom"/>
    <property type="match status" value="1"/>
</dbReference>
<dbReference type="GO" id="GO:0016020">
    <property type="term" value="C:membrane"/>
    <property type="evidence" value="ECO:0007669"/>
    <property type="project" value="UniProtKB-SubCell"/>
</dbReference>
<keyword evidence="4" id="KW-0175">Coiled coil</keyword>
<evidence type="ECO:0000256" key="3">
    <source>
        <dbReference type="ARBA" id="ARBA00022989"/>
    </source>
</evidence>
<feature type="region of interest" description="Disordered" evidence="6">
    <location>
        <begin position="87"/>
        <end position="117"/>
    </location>
</feature>
<sequence>MWTSSLARIGRSVCARSANCSRILTNCTSGAQFCGPLRTAQTAATASTSSSILRLSLQSPASRLVRQQMTRNELTVVRDYRTLANSRSIQTSQRLSDDSKDDSKGDKDKKAKDQAAVSDEEPKGLWNRFKWMFRRYWYLAVPVHALTSAVWFGSFYMIAKSGIDVIGLLEYIQIIPDSWILKLKGAPAGAYLAVAYLLYKLVTPARYFVTIYGTHSAIKILRRTGHLRTSKEMGVSLHKKYKKRRDEATHLRADMVTRWEKQKAKRGFVKPRPPKSE</sequence>
<evidence type="ECO:0000256" key="5">
    <source>
        <dbReference type="ARBA" id="ARBA00023136"/>
    </source>
</evidence>
<dbReference type="InterPro" id="IPR009688">
    <property type="entry name" value="FAM210A/B-like_dom"/>
</dbReference>
<comment type="subcellular location">
    <subcellularLocation>
        <location evidence="1">Membrane</location>
        <topology evidence="1">Single-pass membrane protein</topology>
    </subcellularLocation>
</comment>
<dbReference type="PANTHER" id="PTHR21377">
    <property type="entry name" value="PROTEIN FAM210B, MITOCHONDRIAL"/>
    <property type="match status" value="1"/>
</dbReference>
<evidence type="ECO:0000313" key="10">
    <source>
        <dbReference type="WBParaSite" id="PSAMB.scaffold1460size31198.g13247.t1"/>
    </source>
</evidence>
<proteinExistence type="predicted"/>
<keyword evidence="9" id="KW-1185">Reference proteome</keyword>
<dbReference type="WBParaSite" id="PSAMB.scaffold1460size31198.g13247.t1">
    <property type="protein sequence ID" value="PSAMB.scaffold1460size31198.g13247.t1"/>
    <property type="gene ID" value="PSAMB.scaffold1460size31198.g13247"/>
</dbReference>
<feature type="transmembrane region" description="Helical" evidence="7">
    <location>
        <begin position="179"/>
        <end position="199"/>
    </location>
</feature>
<evidence type="ECO:0000256" key="2">
    <source>
        <dbReference type="ARBA" id="ARBA00022692"/>
    </source>
</evidence>
<name>A0A914V246_9BILA</name>
<dbReference type="AlphaFoldDB" id="A0A914V246"/>
<evidence type="ECO:0000313" key="9">
    <source>
        <dbReference type="Proteomes" id="UP000887566"/>
    </source>
</evidence>
<evidence type="ECO:0000259" key="8">
    <source>
        <dbReference type="Pfam" id="PF06916"/>
    </source>
</evidence>
<reference evidence="10" key="1">
    <citation type="submission" date="2022-11" db="UniProtKB">
        <authorList>
            <consortium name="WormBaseParasite"/>
        </authorList>
    </citation>
    <scope>IDENTIFICATION</scope>
</reference>
<dbReference type="InterPro" id="IPR045866">
    <property type="entry name" value="FAM210A/B-like"/>
</dbReference>
<dbReference type="GO" id="GO:0005739">
    <property type="term" value="C:mitochondrion"/>
    <property type="evidence" value="ECO:0007669"/>
    <property type="project" value="TreeGrafter"/>
</dbReference>
<organism evidence="9 10">
    <name type="scientific">Plectus sambesii</name>
    <dbReference type="NCBI Taxonomy" id="2011161"/>
    <lineage>
        <taxon>Eukaryota</taxon>
        <taxon>Metazoa</taxon>
        <taxon>Ecdysozoa</taxon>
        <taxon>Nematoda</taxon>
        <taxon>Chromadorea</taxon>
        <taxon>Plectida</taxon>
        <taxon>Plectina</taxon>
        <taxon>Plectoidea</taxon>
        <taxon>Plectidae</taxon>
        <taxon>Plectus</taxon>
    </lineage>
</organism>
<feature type="transmembrane region" description="Helical" evidence="7">
    <location>
        <begin position="136"/>
        <end position="159"/>
    </location>
</feature>
<accession>A0A914V246</accession>
<feature type="domain" description="DUF1279" evidence="8">
    <location>
        <begin position="128"/>
        <end position="214"/>
    </location>
</feature>
<dbReference type="PANTHER" id="PTHR21377:SF1">
    <property type="entry name" value="PROTEIN FAM210A"/>
    <property type="match status" value="1"/>
</dbReference>
<evidence type="ECO:0000256" key="6">
    <source>
        <dbReference type="SAM" id="MobiDB-lite"/>
    </source>
</evidence>
<keyword evidence="5 7" id="KW-0472">Membrane</keyword>
<protein>
    <submittedName>
        <fullName evidence="10">DUF1279 domain-containing protein</fullName>
    </submittedName>
</protein>
<keyword evidence="3 7" id="KW-1133">Transmembrane helix</keyword>